<dbReference type="GO" id="GO:0071978">
    <property type="term" value="P:bacterial-type flagellum-dependent swarming motility"/>
    <property type="evidence" value="ECO:0007669"/>
    <property type="project" value="TreeGrafter"/>
</dbReference>
<dbReference type="Pfam" id="PF01052">
    <property type="entry name" value="FliMN_C"/>
    <property type="match status" value="1"/>
</dbReference>
<sequence length="311" mass="34998">MIRGNLRHYSSQELAWRQHILRWKSQGFVFQQGIKPGETLLNFTSDTGWEGVIDLQAWFAGIMPESAKMSGSCWSAQQLEELFINSSNPLEGLPEELEYHQLASKGLTSRSNITDSMYSCQFQHARVWFYGIPENLAAPGYSTGGMAVGHLPVEIQFEVGHSIISISLLKRVSVGDVLLVNKTQNFIFSGGNIIGKFSRNEDGFMFDTEDDYTEIDFDDYENDAEVEPQKLMPRDKISVKLGFVLQQNRIAIDELESLYQGMVLPCDPDAEKNITITANGVAIARGEVVWIEDRLGVEVKELYQEPGDDSR</sequence>
<evidence type="ECO:0000313" key="8">
    <source>
        <dbReference type="Proteomes" id="UP000014585"/>
    </source>
</evidence>
<dbReference type="Pfam" id="PF26304">
    <property type="entry name" value="FliMN_C_rel"/>
    <property type="match status" value="1"/>
</dbReference>
<evidence type="ECO:0000259" key="6">
    <source>
        <dbReference type="Pfam" id="PF26304"/>
    </source>
</evidence>
<dbReference type="GO" id="GO:0009306">
    <property type="term" value="P:protein secretion"/>
    <property type="evidence" value="ECO:0007669"/>
    <property type="project" value="InterPro"/>
</dbReference>
<proteinExistence type="inferred from homology"/>
<gene>
    <name evidence="7" type="ORF">HMPREF0201_03665</name>
</gene>
<dbReference type="EMBL" id="ATDT01000032">
    <property type="protein sequence ID" value="EPF14997.1"/>
    <property type="molecule type" value="Genomic_DNA"/>
</dbReference>
<feature type="domain" description="SpaO N-terminal" evidence="5">
    <location>
        <begin position="6"/>
        <end position="134"/>
    </location>
</feature>
<dbReference type="InterPro" id="IPR003283">
    <property type="entry name" value="T3SS_OMP_SpaO"/>
</dbReference>
<dbReference type="GO" id="GO:0050918">
    <property type="term" value="P:positive chemotaxis"/>
    <property type="evidence" value="ECO:0007669"/>
    <property type="project" value="TreeGrafter"/>
</dbReference>
<keyword evidence="3" id="KW-0843">Virulence</keyword>
<dbReference type="STRING" id="566551.HMPREF0201_03665"/>
<dbReference type="SUPFAM" id="SSF101801">
    <property type="entry name" value="Surface presentation of antigens (SPOA)"/>
    <property type="match status" value="1"/>
</dbReference>
<name>S3J4R2_9ENTR</name>
<comment type="caution">
    <text evidence="7">The sequence shown here is derived from an EMBL/GenBank/DDBJ whole genome shotgun (WGS) entry which is preliminary data.</text>
</comment>
<dbReference type="InterPro" id="IPR036429">
    <property type="entry name" value="SpoA-like_sf"/>
</dbReference>
<evidence type="ECO:0000256" key="2">
    <source>
        <dbReference type="ARBA" id="ARBA00021925"/>
    </source>
</evidence>
<dbReference type="RefSeq" id="WP_016537924.1">
    <property type="nucleotide sequence ID" value="NZ_KE161030.1"/>
</dbReference>
<dbReference type="PANTHER" id="PTHR30034:SF5">
    <property type="entry name" value="SECRETION SYSTEM APPARATUS PROTEIN SSAQ"/>
    <property type="match status" value="1"/>
</dbReference>
<dbReference type="Proteomes" id="UP000014585">
    <property type="component" value="Unassembled WGS sequence"/>
</dbReference>
<evidence type="ECO:0000256" key="1">
    <source>
        <dbReference type="ARBA" id="ARBA00009226"/>
    </source>
</evidence>
<feature type="domain" description="Flagellar motor switch protein FliN-like C-terminal" evidence="4">
    <location>
        <begin position="236"/>
        <end position="302"/>
    </location>
</feature>
<dbReference type="PRINTS" id="PR01339">
    <property type="entry name" value="TYPE3OMOPROT"/>
</dbReference>
<dbReference type="InterPro" id="IPR001543">
    <property type="entry name" value="FliN-like_C"/>
</dbReference>
<dbReference type="PATRIC" id="fig|566551.4.peg.3345"/>
<comment type="similarity">
    <text evidence="1">Belongs to the FliN/MopA/SpaO family.</text>
</comment>
<evidence type="ECO:0000313" key="7">
    <source>
        <dbReference type="EMBL" id="EPF14997.1"/>
    </source>
</evidence>
<dbReference type="Gene3D" id="2.30.330.10">
    <property type="entry name" value="SpoA-like"/>
    <property type="match status" value="1"/>
</dbReference>
<dbReference type="InterPro" id="IPR058804">
    <property type="entry name" value="SpaO_N"/>
</dbReference>
<evidence type="ECO:0000256" key="3">
    <source>
        <dbReference type="ARBA" id="ARBA00023026"/>
    </source>
</evidence>
<dbReference type="HOGENOM" id="CLU_077609_0_0_6"/>
<dbReference type="AlphaFoldDB" id="S3J4R2"/>
<dbReference type="Pfam" id="PF26294">
    <property type="entry name" value="SpaO_N"/>
    <property type="match status" value="1"/>
</dbReference>
<organism evidence="7 8">
    <name type="scientific">Cedecea davisae DSM 4568</name>
    <dbReference type="NCBI Taxonomy" id="566551"/>
    <lineage>
        <taxon>Bacteria</taxon>
        <taxon>Pseudomonadati</taxon>
        <taxon>Pseudomonadota</taxon>
        <taxon>Gammaproteobacteria</taxon>
        <taxon>Enterobacterales</taxon>
        <taxon>Enterobacteriaceae</taxon>
        <taxon>Cedecea</taxon>
    </lineage>
</organism>
<evidence type="ECO:0000259" key="4">
    <source>
        <dbReference type="Pfam" id="PF01052"/>
    </source>
</evidence>
<feature type="domain" description="SpaO FliM/N C-terminal related" evidence="6">
    <location>
        <begin position="149"/>
        <end position="210"/>
    </location>
</feature>
<evidence type="ECO:0000259" key="5">
    <source>
        <dbReference type="Pfam" id="PF26294"/>
    </source>
</evidence>
<dbReference type="InterPro" id="IPR058805">
    <property type="entry name" value="SpaO_FliMN_C_rel"/>
</dbReference>
<protein>
    <recommendedName>
        <fullName evidence="2">Surface presentation of antigens protein SpaO</fullName>
    </recommendedName>
</protein>
<dbReference type="PANTHER" id="PTHR30034">
    <property type="entry name" value="FLAGELLAR MOTOR SWITCH PROTEIN FLIM"/>
    <property type="match status" value="1"/>
</dbReference>
<dbReference type="OrthoDB" id="9760188at2"/>
<reference evidence="7 8" key="1">
    <citation type="submission" date="2013-04" db="EMBL/GenBank/DDBJ databases">
        <authorList>
            <person name="Weinstock G."/>
            <person name="Sodergren E."/>
            <person name="Lobos E.A."/>
            <person name="Fulton L."/>
            <person name="Fulton R."/>
            <person name="Courtney L."/>
            <person name="Fronick C."/>
            <person name="O'Laughlin M."/>
            <person name="Godfrey J."/>
            <person name="Wilson R.M."/>
            <person name="Miner T."/>
            <person name="Farmer C."/>
            <person name="Delehaunty K."/>
            <person name="Cordes M."/>
            <person name="Minx P."/>
            <person name="Tomlinson C."/>
            <person name="Chen J."/>
            <person name="Wollam A."/>
            <person name="Pepin K.H."/>
            <person name="Palsikar V.B."/>
            <person name="Zhang X."/>
            <person name="Suruliraj S."/>
            <person name="Perna N.T."/>
            <person name="Plunkett G."/>
            <person name="Warren W."/>
            <person name="Mitreva M."/>
            <person name="Mardis E.R."/>
            <person name="Wilson R.K."/>
        </authorList>
    </citation>
    <scope>NUCLEOTIDE SEQUENCE [LARGE SCALE GENOMIC DNA]</scope>
    <source>
        <strain evidence="7 8">DSM 4568</strain>
    </source>
</reference>
<accession>S3J4R2</accession>